<dbReference type="GO" id="GO:0009231">
    <property type="term" value="P:riboflavin biosynthetic process"/>
    <property type="evidence" value="ECO:0007669"/>
    <property type="project" value="InterPro"/>
</dbReference>
<dbReference type="InterPro" id="IPR050765">
    <property type="entry name" value="Riboflavin_Biosynth_HTPR"/>
</dbReference>
<accession>A0A1A9I6I9</accession>
<organism evidence="2 3">
    <name type="scientific">Niabella ginsenosidivorans</name>
    <dbReference type="NCBI Taxonomy" id="1176587"/>
    <lineage>
        <taxon>Bacteria</taxon>
        <taxon>Pseudomonadati</taxon>
        <taxon>Bacteroidota</taxon>
        <taxon>Chitinophagia</taxon>
        <taxon>Chitinophagales</taxon>
        <taxon>Chitinophagaceae</taxon>
        <taxon>Niabella</taxon>
    </lineage>
</organism>
<evidence type="ECO:0000259" key="1">
    <source>
        <dbReference type="Pfam" id="PF01872"/>
    </source>
</evidence>
<dbReference type="Pfam" id="PF01872">
    <property type="entry name" value="RibD_C"/>
    <property type="match status" value="1"/>
</dbReference>
<dbReference type="STRING" id="1176587.A8C56_22055"/>
<dbReference type="KEGG" id="nia:A8C56_22055"/>
<dbReference type="Proteomes" id="UP000077667">
    <property type="component" value="Chromosome"/>
</dbReference>
<dbReference type="PANTHER" id="PTHR38011">
    <property type="entry name" value="DIHYDROFOLATE REDUCTASE FAMILY PROTEIN (AFU_ORTHOLOGUE AFUA_8G06820)"/>
    <property type="match status" value="1"/>
</dbReference>
<feature type="domain" description="Bacterial bifunctional deaminase-reductase C-terminal" evidence="1">
    <location>
        <begin position="80"/>
        <end position="180"/>
    </location>
</feature>
<dbReference type="InterPro" id="IPR002734">
    <property type="entry name" value="RibDG_C"/>
</dbReference>
<dbReference type="SUPFAM" id="SSF53597">
    <property type="entry name" value="Dihydrofolate reductase-like"/>
    <property type="match status" value="1"/>
</dbReference>
<dbReference type="Gene3D" id="3.40.430.10">
    <property type="entry name" value="Dihydrofolate Reductase, subunit A"/>
    <property type="match status" value="1"/>
</dbReference>
<dbReference type="GO" id="GO:0008703">
    <property type="term" value="F:5-amino-6-(5-phosphoribosylamino)uracil reductase activity"/>
    <property type="evidence" value="ECO:0007669"/>
    <property type="project" value="InterPro"/>
</dbReference>
<dbReference type="EMBL" id="CP015772">
    <property type="protein sequence ID" value="ANH83307.1"/>
    <property type="molecule type" value="Genomic_DNA"/>
</dbReference>
<reference evidence="2 3" key="1">
    <citation type="submission" date="2016-05" db="EMBL/GenBank/DDBJ databases">
        <title>Niabella ginsenosidivorans BS26 whole genome sequencing.</title>
        <authorList>
            <person name="Im W.T."/>
            <person name="Siddiqi M.Z."/>
        </authorList>
    </citation>
    <scope>NUCLEOTIDE SEQUENCE [LARGE SCALE GENOMIC DNA]</scope>
    <source>
        <strain evidence="2 3">BS26</strain>
    </source>
</reference>
<protein>
    <recommendedName>
        <fullName evidence="1">Bacterial bifunctional deaminase-reductase C-terminal domain-containing protein</fullName>
    </recommendedName>
</protein>
<proteinExistence type="predicted"/>
<gene>
    <name evidence="2" type="ORF">A8C56_22055</name>
</gene>
<evidence type="ECO:0000313" key="3">
    <source>
        <dbReference type="Proteomes" id="UP000077667"/>
    </source>
</evidence>
<dbReference type="InterPro" id="IPR024072">
    <property type="entry name" value="DHFR-like_dom_sf"/>
</dbReference>
<dbReference type="AlphaFoldDB" id="A0A1A9I6I9"/>
<sequence>MLVIVYKRMNKELRSKIQNMKISIYIAAAANGLISNTRNVPDWLSPEYGAGMMAICQNYKAVIMGRVTYDILAPDYLPLTHEGTTVVLTNNEAARSDNSTVVFTKADPAEIVQLLTERGHTHAVIIGGTATISAFVKAGVVDDIYFVMEPVLFGSGLPLLKGVEAEVKLKLLEVKKLNDHTVQLHYEIVRPS</sequence>
<keyword evidence="3" id="KW-1185">Reference proteome</keyword>
<name>A0A1A9I6I9_9BACT</name>
<dbReference type="PANTHER" id="PTHR38011:SF11">
    <property type="entry name" value="2,5-DIAMINO-6-RIBOSYLAMINO-4(3H)-PYRIMIDINONE 5'-PHOSPHATE REDUCTASE"/>
    <property type="match status" value="1"/>
</dbReference>
<evidence type="ECO:0000313" key="2">
    <source>
        <dbReference type="EMBL" id="ANH83307.1"/>
    </source>
</evidence>